<organism evidence="1">
    <name type="scientific">Sipha flava</name>
    <name type="common">yellow sugarcane aphid</name>
    <dbReference type="NCBI Taxonomy" id="143950"/>
    <lineage>
        <taxon>Eukaryota</taxon>
        <taxon>Metazoa</taxon>
        <taxon>Ecdysozoa</taxon>
        <taxon>Arthropoda</taxon>
        <taxon>Hexapoda</taxon>
        <taxon>Insecta</taxon>
        <taxon>Pterygota</taxon>
        <taxon>Neoptera</taxon>
        <taxon>Paraneoptera</taxon>
        <taxon>Hemiptera</taxon>
        <taxon>Sternorrhyncha</taxon>
        <taxon>Aphidomorpha</taxon>
        <taxon>Aphidoidea</taxon>
        <taxon>Aphididae</taxon>
        <taxon>Sipha</taxon>
    </lineage>
</organism>
<name>A0A2S2QYJ9_9HEMI</name>
<accession>A0A2S2QYJ9</accession>
<reference evidence="1" key="1">
    <citation type="submission" date="2018-04" db="EMBL/GenBank/DDBJ databases">
        <title>Transcriptome assembly of Sipha flava.</title>
        <authorList>
            <person name="Scully E.D."/>
            <person name="Geib S.M."/>
            <person name="Palmer N.A."/>
            <person name="Koch K."/>
            <person name="Bradshaw J."/>
            <person name="Heng-Moss T."/>
            <person name="Sarath G."/>
        </authorList>
    </citation>
    <scope>NUCLEOTIDE SEQUENCE</scope>
</reference>
<evidence type="ECO:0000313" key="1">
    <source>
        <dbReference type="EMBL" id="MBY82836.1"/>
    </source>
</evidence>
<dbReference type="AlphaFoldDB" id="A0A2S2QYJ9"/>
<dbReference type="EMBL" id="GGMS01013633">
    <property type="protein sequence ID" value="MBY82836.1"/>
    <property type="molecule type" value="Transcribed_RNA"/>
</dbReference>
<proteinExistence type="predicted"/>
<sequence length="114" mass="12605">MFKSRAGPRDGCEMVAGRVKSLFLSFNLYSDRVKQLPRSLLMAAYKILRPVVFVFPNRTLSRQLDRRPVYIGVRACIRICACVCMCDRVIVCRTRAMKIKSENGSGSGGIGGGG</sequence>
<gene>
    <name evidence="1" type="ORF">g.185078</name>
</gene>
<protein>
    <submittedName>
        <fullName evidence="1">Uncharacterized protein</fullName>
    </submittedName>
</protein>